<evidence type="ECO:0000256" key="3">
    <source>
        <dbReference type="ARBA" id="ARBA00005995"/>
    </source>
</evidence>
<sequence length="538" mass="59956">MEEAPAVKTKNDKFVKTLIIGAGIAGLSAANHLVKNNDTNFVVLEAKDKIGGRISSFEIQGEKLDLGANRIHGVLGNPMYEIAMAHNLIDIVQTPKPHKVVAALEDGKQVPFSILQEIFEAYSCFLHRCEEYFLCQYEPPEGINSVGEHINLEAALYLDKIPDETQKHVRSLIFQCLLKRESCISGCDNMNDIDLLELGSYVELQGGNISLPKGYSSILNPIVKLIPPEKLLLSHEVTKVTWADADADSEESDDSSHTIVEESSLRSRHNSDCPTESQSTPPNRIEVVCNNGVRFIAETVICSLPLGVLKNCARTLFSPPLPDYKLEAIDRLLFGTVNKIFLVYDRPFLNTDVTEVLLLWNQTNDELKEDLSSRWFKKIYSFSKVSETLLLGWISGIEAEYMETLSSQEVGDTCTDILRKFLNDPFIPKPKLCVCSQWHSDKYSQGSYTAMAVGATQFEIEQIKEPLYSNSLQTRPAVLFVGEHTHTNFYSTVHGAYLTGRNAAQFLIDCALIGSEIVVDCKETADLSSFIQGMSLQE</sequence>
<dbReference type="InterPro" id="IPR002937">
    <property type="entry name" value="Amino_oxidase"/>
</dbReference>
<feature type="compositionally biased region" description="Basic and acidic residues" evidence="8">
    <location>
        <begin position="254"/>
        <end position="271"/>
    </location>
</feature>
<evidence type="ECO:0000256" key="6">
    <source>
        <dbReference type="ARBA" id="ARBA00022827"/>
    </source>
</evidence>
<dbReference type="InterPro" id="IPR050281">
    <property type="entry name" value="Flavin_monoamine_oxidase"/>
</dbReference>
<comment type="similarity">
    <text evidence="3">Belongs to the flavin monoamine oxidase family.</text>
</comment>
<gene>
    <name evidence="10" type="ORF">BEMITA_LOCUS7602</name>
</gene>
<keyword evidence="11" id="KW-1185">Reference proteome</keyword>
<name>A0A9P0AC81_BEMTA</name>
<dbReference type="PANTHER" id="PTHR10742">
    <property type="entry name" value="FLAVIN MONOAMINE OXIDASE"/>
    <property type="match status" value="1"/>
</dbReference>
<dbReference type="GO" id="GO:0005737">
    <property type="term" value="C:cytoplasm"/>
    <property type="evidence" value="ECO:0007669"/>
    <property type="project" value="UniProtKB-SubCell"/>
</dbReference>
<evidence type="ECO:0000313" key="10">
    <source>
        <dbReference type="EMBL" id="CAH0388705.1"/>
    </source>
</evidence>
<reference evidence="10" key="1">
    <citation type="submission" date="2021-12" db="EMBL/GenBank/DDBJ databases">
        <authorList>
            <person name="King R."/>
        </authorList>
    </citation>
    <scope>NUCLEOTIDE SEQUENCE</scope>
</reference>
<dbReference type="Pfam" id="PF01593">
    <property type="entry name" value="Amino_oxidase"/>
    <property type="match status" value="1"/>
</dbReference>
<keyword evidence="4" id="KW-0963">Cytoplasm</keyword>
<dbReference type="AlphaFoldDB" id="A0A9P0AC81"/>
<accession>A0A9P0AC81</accession>
<comment type="cofactor">
    <cofactor evidence="1">
        <name>FAD</name>
        <dbReference type="ChEBI" id="CHEBI:57692"/>
    </cofactor>
</comment>
<evidence type="ECO:0000313" key="11">
    <source>
        <dbReference type="Proteomes" id="UP001152759"/>
    </source>
</evidence>
<dbReference type="PANTHER" id="PTHR10742:SF405">
    <property type="entry name" value="PEROXISOMAL N(1)-ACETYL-SPERMINE_SPERMIDINE OXIDASE"/>
    <property type="match status" value="1"/>
</dbReference>
<dbReference type="SUPFAM" id="SSF51905">
    <property type="entry name" value="FAD/NAD(P)-binding domain"/>
    <property type="match status" value="1"/>
</dbReference>
<comment type="subcellular location">
    <subcellularLocation>
        <location evidence="2">Cytoplasm</location>
    </subcellularLocation>
</comment>
<evidence type="ECO:0000256" key="7">
    <source>
        <dbReference type="ARBA" id="ARBA00023002"/>
    </source>
</evidence>
<dbReference type="InterPro" id="IPR036188">
    <property type="entry name" value="FAD/NAD-bd_sf"/>
</dbReference>
<dbReference type="Gene3D" id="3.50.50.60">
    <property type="entry name" value="FAD/NAD(P)-binding domain"/>
    <property type="match status" value="2"/>
</dbReference>
<dbReference type="SUPFAM" id="SSF54373">
    <property type="entry name" value="FAD-linked reductases, C-terminal domain"/>
    <property type="match status" value="1"/>
</dbReference>
<evidence type="ECO:0000256" key="1">
    <source>
        <dbReference type="ARBA" id="ARBA00001974"/>
    </source>
</evidence>
<protein>
    <recommendedName>
        <fullName evidence="9">Amine oxidase domain-containing protein</fullName>
    </recommendedName>
</protein>
<dbReference type="Gene3D" id="3.90.660.10">
    <property type="match status" value="1"/>
</dbReference>
<evidence type="ECO:0000256" key="2">
    <source>
        <dbReference type="ARBA" id="ARBA00004496"/>
    </source>
</evidence>
<keyword evidence="6" id="KW-0274">FAD</keyword>
<evidence type="ECO:0000259" key="9">
    <source>
        <dbReference type="Pfam" id="PF01593"/>
    </source>
</evidence>
<proteinExistence type="inferred from homology"/>
<evidence type="ECO:0000256" key="5">
    <source>
        <dbReference type="ARBA" id="ARBA00022630"/>
    </source>
</evidence>
<feature type="region of interest" description="Disordered" evidence="8">
    <location>
        <begin position="245"/>
        <end position="281"/>
    </location>
</feature>
<dbReference type="EMBL" id="OU963865">
    <property type="protein sequence ID" value="CAH0388705.1"/>
    <property type="molecule type" value="Genomic_DNA"/>
</dbReference>
<dbReference type="KEGG" id="btab:109037011"/>
<feature type="domain" description="Amine oxidase" evidence="9">
    <location>
        <begin position="24"/>
        <end position="505"/>
    </location>
</feature>
<keyword evidence="5" id="KW-0285">Flavoprotein</keyword>
<dbReference type="Proteomes" id="UP001152759">
    <property type="component" value="Chromosome 4"/>
</dbReference>
<keyword evidence="7" id="KW-0560">Oxidoreductase</keyword>
<dbReference type="GO" id="GO:0046592">
    <property type="term" value="F:polyamine oxidase activity"/>
    <property type="evidence" value="ECO:0007669"/>
    <property type="project" value="TreeGrafter"/>
</dbReference>
<evidence type="ECO:0000256" key="4">
    <source>
        <dbReference type="ARBA" id="ARBA00022490"/>
    </source>
</evidence>
<evidence type="ECO:0000256" key="8">
    <source>
        <dbReference type="SAM" id="MobiDB-lite"/>
    </source>
</evidence>
<organism evidence="10 11">
    <name type="scientific">Bemisia tabaci</name>
    <name type="common">Sweetpotato whitefly</name>
    <name type="synonym">Aleurodes tabaci</name>
    <dbReference type="NCBI Taxonomy" id="7038"/>
    <lineage>
        <taxon>Eukaryota</taxon>
        <taxon>Metazoa</taxon>
        <taxon>Ecdysozoa</taxon>
        <taxon>Arthropoda</taxon>
        <taxon>Hexapoda</taxon>
        <taxon>Insecta</taxon>
        <taxon>Pterygota</taxon>
        <taxon>Neoptera</taxon>
        <taxon>Paraneoptera</taxon>
        <taxon>Hemiptera</taxon>
        <taxon>Sternorrhyncha</taxon>
        <taxon>Aleyrodoidea</taxon>
        <taxon>Aleyrodidae</taxon>
        <taxon>Aleyrodinae</taxon>
        <taxon>Bemisia</taxon>
    </lineage>
</organism>
<feature type="compositionally biased region" description="Polar residues" evidence="8">
    <location>
        <begin position="272"/>
        <end position="281"/>
    </location>
</feature>